<dbReference type="InterPro" id="IPR000719">
    <property type="entry name" value="Prot_kinase_dom"/>
</dbReference>
<dbReference type="GO" id="GO:0005524">
    <property type="term" value="F:ATP binding"/>
    <property type="evidence" value="ECO:0007669"/>
    <property type="project" value="InterPro"/>
</dbReference>
<dbReference type="AlphaFoldDB" id="A0A0C9UBJ1"/>
<evidence type="ECO:0000313" key="2">
    <source>
        <dbReference type="EMBL" id="KIJ31994.1"/>
    </source>
</evidence>
<accession>A0A0C9UBJ1</accession>
<dbReference type="GO" id="GO:0005737">
    <property type="term" value="C:cytoplasm"/>
    <property type="evidence" value="ECO:0007669"/>
    <property type="project" value="TreeGrafter"/>
</dbReference>
<dbReference type="SUPFAM" id="SSF56112">
    <property type="entry name" value="Protein kinase-like (PK-like)"/>
    <property type="match status" value="1"/>
</dbReference>
<feature type="domain" description="Protein kinase" evidence="1">
    <location>
        <begin position="141"/>
        <end position="462"/>
    </location>
</feature>
<dbReference type="SMART" id="SM00220">
    <property type="entry name" value="S_TKc"/>
    <property type="match status" value="1"/>
</dbReference>
<organism evidence="2 3">
    <name type="scientific">Sphaerobolus stellatus (strain SS14)</name>
    <dbReference type="NCBI Taxonomy" id="990650"/>
    <lineage>
        <taxon>Eukaryota</taxon>
        <taxon>Fungi</taxon>
        <taxon>Dikarya</taxon>
        <taxon>Basidiomycota</taxon>
        <taxon>Agaricomycotina</taxon>
        <taxon>Agaricomycetes</taxon>
        <taxon>Phallomycetidae</taxon>
        <taxon>Geastrales</taxon>
        <taxon>Sphaerobolaceae</taxon>
        <taxon>Sphaerobolus</taxon>
    </lineage>
</organism>
<dbReference type="GO" id="GO:0004674">
    <property type="term" value="F:protein serine/threonine kinase activity"/>
    <property type="evidence" value="ECO:0007669"/>
    <property type="project" value="InterPro"/>
</dbReference>
<sequence length="495" mass="55414">MPAKFASCSYSELHERSIVASEVRWGPAGAQLSLVLPSVWLDSTATSCSTDSNSNADEHLKRNLCRINRVSTIEDGVDGSSRSRSRKCAGGPRRYWGKKKDASANNENYCAVLRAKRASQVGFTCAGMGGSPVRCFTSRDILIGKQLGAGGNGAVYLTQIKSAGHHPSYHQQSLAIIGALKFAHHHNPCPNLQSEAETLEYLSAFIPNNMVPYLGRVYSQRSLHLAQRYHSDPTNSHPPGLPAPLPLVSGILLKFMPAGDFRSLLRHLSLNYSYSAKGSVHPHIARYYLISLLRNLFALHHAGLEHGYYHGDVKPDNIMMSEEGKMLLSDFGASRPDRENVWRGRYGGTVAYLAPEYFEGDYLCGESYGTQYIGSRKPGDLWSAGIMALDMVFRFTPYQGKSVEAIYSNLLNFLRDQSYPAILREDLLEAEMQQALMFIKKLLRFSPYDRPSWTEIINDPWIHDEWVLMERGSVPAPLLYRDGKWAPTHEWEHVL</sequence>
<reference evidence="2 3" key="1">
    <citation type="submission" date="2014-06" db="EMBL/GenBank/DDBJ databases">
        <title>Evolutionary Origins and Diversification of the Mycorrhizal Mutualists.</title>
        <authorList>
            <consortium name="DOE Joint Genome Institute"/>
            <consortium name="Mycorrhizal Genomics Consortium"/>
            <person name="Kohler A."/>
            <person name="Kuo A."/>
            <person name="Nagy L.G."/>
            <person name="Floudas D."/>
            <person name="Copeland A."/>
            <person name="Barry K.W."/>
            <person name="Cichocki N."/>
            <person name="Veneault-Fourrey C."/>
            <person name="LaButti K."/>
            <person name="Lindquist E.A."/>
            <person name="Lipzen A."/>
            <person name="Lundell T."/>
            <person name="Morin E."/>
            <person name="Murat C."/>
            <person name="Riley R."/>
            <person name="Ohm R."/>
            <person name="Sun H."/>
            <person name="Tunlid A."/>
            <person name="Henrissat B."/>
            <person name="Grigoriev I.V."/>
            <person name="Hibbett D.S."/>
            <person name="Martin F."/>
        </authorList>
    </citation>
    <scope>NUCLEOTIDE SEQUENCE [LARGE SCALE GENOMIC DNA]</scope>
    <source>
        <strain evidence="2 3">SS14</strain>
    </source>
</reference>
<keyword evidence="3" id="KW-1185">Reference proteome</keyword>
<dbReference type="HOGENOM" id="CLU_044630_0_0_1"/>
<dbReference type="PANTHER" id="PTHR24348">
    <property type="entry name" value="SERINE/THREONINE-PROTEIN KINASE UNC-51-RELATED"/>
    <property type="match status" value="1"/>
</dbReference>
<dbReference type="GO" id="GO:0010506">
    <property type="term" value="P:regulation of autophagy"/>
    <property type="evidence" value="ECO:0007669"/>
    <property type="project" value="InterPro"/>
</dbReference>
<name>A0A0C9UBJ1_SPHS4</name>
<dbReference type="EMBL" id="KN837233">
    <property type="protein sequence ID" value="KIJ31994.1"/>
    <property type="molecule type" value="Genomic_DNA"/>
</dbReference>
<proteinExistence type="predicted"/>
<evidence type="ECO:0000313" key="3">
    <source>
        <dbReference type="Proteomes" id="UP000054279"/>
    </source>
</evidence>
<dbReference type="PROSITE" id="PS00108">
    <property type="entry name" value="PROTEIN_KINASE_ST"/>
    <property type="match status" value="1"/>
</dbReference>
<dbReference type="Pfam" id="PF00069">
    <property type="entry name" value="Pkinase"/>
    <property type="match status" value="1"/>
</dbReference>
<dbReference type="InterPro" id="IPR011009">
    <property type="entry name" value="Kinase-like_dom_sf"/>
</dbReference>
<dbReference type="InterPro" id="IPR008271">
    <property type="entry name" value="Ser/Thr_kinase_AS"/>
</dbReference>
<dbReference type="OrthoDB" id="541276at2759"/>
<dbReference type="Proteomes" id="UP000054279">
    <property type="component" value="Unassembled WGS sequence"/>
</dbReference>
<dbReference type="InterPro" id="IPR045269">
    <property type="entry name" value="Atg1-like"/>
</dbReference>
<protein>
    <recommendedName>
        <fullName evidence="1">Protein kinase domain-containing protein</fullName>
    </recommendedName>
</protein>
<dbReference type="PROSITE" id="PS50011">
    <property type="entry name" value="PROTEIN_KINASE_DOM"/>
    <property type="match status" value="1"/>
</dbReference>
<dbReference type="Gene3D" id="1.10.510.10">
    <property type="entry name" value="Transferase(Phosphotransferase) domain 1"/>
    <property type="match status" value="1"/>
</dbReference>
<evidence type="ECO:0000259" key="1">
    <source>
        <dbReference type="PROSITE" id="PS50011"/>
    </source>
</evidence>
<gene>
    <name evidence="2" type="ORF">M422DRAFT_783650</name>
</gene>